<feature type="transmembrane region" description="Helical" evidence="1">
    <location>
        <begin position="165"/>
        <end position="190"/>
    </location>
</feature>
<feature type="transmembrane region" description="Helical" evidence="1">
    <location>
        <begin position="130"/>
        <end position="153"/>
    </location>
</feature>
<dbReference type="Proteomes" id="UP001143747">
    <property type="component" value="Unassembled WGS sequence"/>
</dbReference>
<reference evidence="2" key="1">
    <citation type="submission" date="2022-01" db="EMBL/GenBank/DDBJ databases">
        <title>Draft genome of Methanogenium marinum DSM 15558.</title>
        <authorList>
            <person name="Chen S.-C."/>
            <person name="You Y.-T."/>
        </authorList>
    </citation>
    <scope>NUCLEOTIDE SEQUENCE</scope>
    <source>
        <strain evidence="2">DSM 15558</strain>
    </source>
</reference>
<gene>
    <name evidence="2" type="ORF">L0665_10320</name>
</gene>
<name>A0A9Q4KUD4_9EURY</name>
<protein>
    <submittedName>
        <fullName evidence="2">Uncharacterized protein</fullName>
    </submittedName>
</protein>
<dbReference type="InterPro" id="IPR055966">
    <property type="entry name" value="DUF7544"/>
</dbReference>
<dbReference type="EMBL" id="JAKELO010000002">
    <property type="protein sequence ID" value="MDE4909002.1"/>
    <property type="molecule type" value="Genomic_DNA"/>
</dbReference>
<keyword evidence="1" id="KW-0812">Transmembrane</keyword>
<comment type="caution">
    <text evidence="2">The sequence shown here is derived from an EMBL/GenBank/DDBJ whole genome shotgun (WGS) entry which is preliminary data.</text>
</comment>
<keyword evidence="1" id="KW-0472">Membrane</keyword>
<accession>A0A9Q4KUD4</accession>
<evidence type="ECO:0000256" key="1">
    <source>
        <dbReference type="SAM" id="Phobius"/>
    </source>
</evidence>
<feature type="transmembrane region" description="Helical" evidence="1">
    <location>
        <begin position="270"/>
        <end position="293"/>
    </location>
</feature>
<dbReference type="RefSeq" id="WP_274925609.1">
    <property type="nucleotide sequence ID" value="NZ_JAKELO010000002.1"/>
</dbReference>
<sequence length="334" mass="36130">MTQEHFAFREIDRAVAMTKSILIPFDFGIWLRLALIALFVGGAAGGAQFSSGTLSPENSGDGQYLSSFIPQNNDALLSSLLLIAGILLCIGLVYLLLNGIFQFIFVKALGAGNIRIRTYFRESTGPGIQYFAFLFFLSALFFGICLILAYLLFAPLLGTINSDPALAGTILIFAILMFILLVPYLIILMLTTDFVVPIMNIDRCGVIAGWQQCLHLFSTEKTEAAIYIIMKLILAICVSIILSLVMVVVGIGAGIPLMGILIAAGGPQNISLAAMGLLFAVYLALVTFCGLMASVPFVTFLRTYSLYVIGDFDERYTLLPDLPSPDMENISGVA</sequence>
<feature type="transmembrane region" description="Helical" evidence="1">
    <location>
        <begin position="80"/>
        <end position="109"/>
    </location>
</feature>
<dbReference type="Pfam" id="PF24400">
    <property type="entry name" value="DUF7544"/>
    <property type="match status" value="1"/>
</dbReference>
<keyword evidence="3" id="KW-1185">Reference proteome</keyword>
<organism evidence="2 3">
    <name type="scientific">Methanogenium marinum</name>
    <dbReference type="NCBI Taxonomy" id="348610"/>
    <lineage>
        <taxon>Archaea</taxon>
        <taxon>Methanobacteriati</taxon>
        <taxon>Methanobacteriota</taxon>
        <taxon>Stenosarchaea group</taxon>
        <taxon>Methanomicrobia</taxon>
        <taxon>Methanomicrobiales</taxon>
        <taxon>Methanomicrobiaceae</taxon>
        <taxon>Methanogenium</taxon>
    </lineage>
</organism>
<proteinExistence type="predicted"/>
<feature type="transmembrane region" description="Helical" evidence="1">
    <location>
        <begin position="232"/>
        <end position="264"/>
    </location>
</feature>
<dbReference type="AlphaFoldDB" id="A0A9Q4KUD4"/>
<evidence type="ECO:0000313" key="3">
    <source>
        <dbReference type="Proteomes" id="UP001143747"/>
    </source>
</evidence>
<evidence type="ECO:0000313" key="2">
    <source>
        <dbReference type="EMBL" id="MDE4909002.1"/>
    </source>
</evidence>
<keyword evidence="1" id="KW-1133">Transmembrane helix</keyword>
<feature type="transmembrane region" description="Helical" evidence="1">
    <location>
        <begin position="21"/>
        <end position="44"/>
    </location>
</feature>